<keyword evidence="12" id="KW-1185">Reference proteome</keyword>
<dbReference type="SUPFAM" id="SSF52540">
    <property type="entry name" value="P-loop containing nucleoside triphosphate hydrolases"/>
    <property type="match status" value="1"/>
</dbReference>
<evidence type="ECO:0000259" key="9">
    <source>
        <dbReference type="Pfam" id="PF23559"/>
    </source>
</evidence>
<accession>A0A8T0VV15</accession>
<evidence type="ECO:0000256" key="5">
    <source>
        <dbReference type="ARBA" id="ARBA00022821"/>
    </source>
</evidence>
<proteinExistence type="inferred from homology"/>
<dbReference type="InterPro" id="IPR032675">
    <property type="entry name" value="LRR_dom_sf"/>
</dbReference>
<dbReference type="Gene3D" id="3.80.10.10">
    <property type="entry name" value="Ribonuclease Inhibitor"/>
    <property type="match status" value="2"/>
</dbReference>
<feature type="domain" description="Disease resistance N-terminal" evidence="8">
    <location>
        <begin position="16"/>
        <end position="94"/>
    </location>
</feature>
<feature type="domain" description="Disease resistance protein winged helix" evidence="9">
    <location>
        <begin position="445"/>
        <end position="517"/>
    </location>
</feature>
<evidence type="ECO:0000313" key="11">
    <source>
        <dbReference type="EMBL" id="KAG2640721.1"/>
    </source>
</evidence>
<evidence type="ECO:0000259" key="10">
    <source>
        <dbReference type="Pfam" id="PF23598"/>
    </source>
</evidence>
<evidence type="ECO:0000256" key="2">
    <source>
        <dbReference type="ARBA" id="ARBA00022614"/>
    </source>
</evidence>
<sequence length="996" mass="112707">MEATALSVGKSALDGALSYAKSAIAQEVALQLGVQRDQAFIRDELEMMLAFLMAAHEERDEHKVVKTWVKQVRDVSYDVEDCLQDLAVRLGKPSRWCFIRTLVDRHKVATRMKELRAKVEDVSQRNIRYRLIKGTTGPKPATGAGPSNIISGATMFGIEEARRQKDKAKVDLCQLINEGNEDLRVIAVWGTSGLLGQTVVIKGEYDNLKRSKKFELYAWIRIVHPFSPLEFLQCIMSQFYRTSFEEAGKVQDETNIGTQILMKMGAMKQDDLVDSFSKHVNKKSYLIVLNDLSTIEEWEAIKEYFPNKKKGSRIIVSTKHGEVASLCAGHESVVSELKQSSIDQSIFASYNKVFKEAIDLNEHPALIEEARTILKKCSGLPLAIVTIGGFLAKQPKTPMEWRKLNEHISAELEMNPELGIIKTILMKSYDGLPYHLKSCFLYLSVFPEDYSISRRRLVHRWNAEGYSREVRGKSMGEVADSYFIELIDRSMTLPVNEQIGSRKGISSCKLHDLMREISISKAIEENLVFRMEEGSSFNTQGTVRHLAISSNWEGDQSEFENTVDLSRIRSLTVFGEWKPFYISDKMRLLRVLDLESTSGLVDHHLKSIGKLVHLKYLSLRRCRGIFHLPDSLGNLKQLQTLDITDTLIIKLPQAIIKLRKLQYIRAGPYYGILRAYSYNEIVEVVPKLMRNKLCVWTLTLLAFCLSSCSLEIGRSAVGIDDDKFINRRDVCTYWCCVVFPFIERLADPRGVVVPKGLRKLKDLHTLGTVNIARGKAILQDIRRLTRLHKLAVTGINKKNCQEFCSTLEHLGRLESLSVDSWEEAGLRGCLDGLRSPPKKLQSLKLRGTLGKLPDWVAGLQNLVKLKLSRTRLTEVDGTIQVLGKLPNLAILRLRYKCFEAEEPCCFTSRPEALFPSLTVLELLGGSGISSLEFQEGAAPKLELLCSEYSDVSFSGLSSLRSLKEVMIDDYSPEWLEDVRGQLIENPNKPVLKRGMW</sequence>
<dbReference type="Gene3D" id="1.10.8.430">
    <property type="entry name" value="Helical domain of apoptotic protease-activating factors"/>
    <property type="match status" value="1"/>
</dbReference>
<dbReference type="EMBL" id="CM029039">
    <property type="protein sequence ID" value="KAG2640719.1"/>
    <property type="molecule type" value="Genomic_DNA"/>
</dbReference>
<keyword evidence="5" id="KW-0611">Plant defense</keyword>
<dbReference type="GO" id="GO:0002758">
    <property type="term" value="P:innate immune response-activating signaling pathway"/>
    <property type="evidence" value="ECO:0007669"/>
    <property type="project" value="UniProtKB-ARBA"/>
</dbReference>
<dbReference type="PRINTS" id="PR00364">
    <property type="entry name" value="DISEASERSIST"/>
</dbReference>
<evidence type="ECO:0000256" key="1">
    <source>
        <dbReference type="ARBA" id="ARBA00008894"/>
    </source>
</evidence>
<dbReference type="Gene3D" id="3.40.50.300">
    <property type="entry name" value="P-loop containing nucleotide triphosphate hydrolases"/>
    <property type="match status" value="1"/>
</dbReference>
<dbReference type="InterPro" id="IPR044974">
    <property type="entry name" value="Disease_R_plants"/>
</dbReference>
<name>A0A8T0VV15_PANVG</name>
<keyword evidence="6" id="KW-0175">Coiled coil</keyword>
<dbReference type="InterPro" id="IPR027417">
    <property type="entry name" value="P-loop_NTPase"/>
</dbReference>
<dbReference type="SUPFAM" id="SSF52047">
    <property type="entry name" value="RNI-like"/>
    <property type="match status" value="1"/>
</dbReference>
<dbReference type="InterPro" id="IPR002182">
    <property type="entry name" value="NB-ARC"/>
</dbReference>
<dbReference type="Pfam" id="PF00931">
    <property type="entry name" value="NB-ARC"/>
    <property type="match status" value="1"/>
</dbReference>
<organism evidence="11 12">
    <name type="scientific">Panicum virgatum</name>
    <name type="common">Blackwell switchgrass</name>
    <dbReference type="NCBI Taxonomy" id="38727"/>
    <lineage>
        <taxon>Eukaryota</taxon>
        <taxon>Viridiplantae</taxon>
        <taxon>Streptophyta</taxon>
        <taxon>Embryophyta</taxon>
        <taxon>Tracheophyta</taxon>
        <taxon>Spermatophyta</taxon>
        <taxon>Magnoliopsida</taxon>
        <taxon>Liliopsida</taxon>
        <taxon>Poales</taxon>
        <taxon>Poaceae</taxon>
        <taxon>PACMAD clade</taxon>
        <taxon>Panicoideae</taxon>
        <taxon>Panicodae</taxon>
        <taxon>Paniceae</taxon>
        <taxon>Panicinae</taxon>
        <taxon>Panicum</taxon>
        <taxon>Panicum sect. Hiantes</taxon>
    </lineage>
</organism>
<keyword evidence="3" id="KW-0677">Repeat</keyword>
<evidence type="ECO:0000256" key="3">
    <source>
        <dbReference type="ARBA" id="ARBA00022737"/>
    </source>
</evidence>
<dbReference type="EMBL" id="CM029039">
    <property type="protein sequence ID" value="KAG2640721.1"/>
    <property type="molecule type" value="Genomic_DNA"/>
</dbReference>
<dbReference type="InterPro" id="IPR036388">
    <property type="entry name" value="WH-like_DNA-bd_sf"/>
</dbReference>
<keyword evidence="4" id="KW-0547">Nucleotide-binding</keyword>
<feature type="domain" description="Disease resistance R13L4/SHOC-2-like LRR" evidence="10">
    <location>
        <begin position="568"/>
        <end position="667"/>
    </location>
</feature>
<evidence type="ECO:0000256" key="6">
    <source>
        <dbReference type="ARBA" id="ARBA00023054"/>
    </source>
</evidence>
<keyword evidence="2" id="KW-0433">Leucine-rich repeat</keyword>
<dbReference type="Gene3D" id="1.10.10.10">
    <property type="entry name" value="Winged helix-like DNA-binding domain superfamily/Winged helix DNA-binding domain"/>
    <property type="match status" value="1"/>
</dbReference>
<dbReference type="AlphaFoldDB" id="A0A8T0VV15"/>
<gene>
    <name evidence="11" type="ORF">PVAP13_2KG115816</name>
</gene>
<dbReference type="PANTHER" id="PTHR23155">
    <property type="entry name" value="DISEASE RESISTANCE PROTEIN RP"/>
    <property type="match status" value="1"/>
</dbReference>
<dbReference type="Pfam" id="PF18052">
    <property type="entry name" value="Rx_N"/>
    <property type="match status" value="1"/>
</dbReference>
<dbReference type="GO" id="GO:0009626">
    <property type="term" value="P:plant-type hypersensitive response"/>
    <property type="evidence" value="ECO:0007669"/>
    <property type="project" value="UniProtKB-ARBA"/>
</dbReference>
<dbReference type="GO" id="GO:0042742">
    <property type="term" value="P:defense response to bacterium"/>
    <property type="evidence" value="ECO:0007669"/>
    <property type="project" value="UniProtKB-ARBA"/>
</dbReference>
<reference evidence="11 12" key="1">
    <citation type="submission" date="2020-05" db="EMBL/GenBank/DDBJ databases">
        <title>WGS assembly of Panicum virgatum.</title>
        <authorList>
            <person name="Lovell J.T."/>
            <person name="Jenkins J."/>
            <person name="Shu S."/>
            <person name="Juenger T.E."/>
            <person name="Schmutz J."/>
        </authorList>
    </citation>
    <scope>NUCLEOTIDE SEQUENCE</scope>
    <source>
        <strain evidence="11">AP13</strain>
        <strain evidence="12">cv. AP13</strain>
    </source>
</reference>
<dbReference type="Pfam" id="PF23559">
    <property type="entry name" value="WHD_DRP"/>
    <property type="match status" value="1"/>
</dbReference>
<dbReference type="InterPro" id="IPR055414">
    <property type="entry name" value="LRR_R13L4/SHOC2-like"/>
</dbReference>
<dbReference type="Gene3D" id="1.20.5.4130">
    <property type="match status" value="1"/>
</dbReference>
<dbReference type="InterPro" id="IPR042197">
    <property type="entry name" value="Apaf_helical"/>
</dbReference>
<dbReference type="InterPro" id="IPR038005">
    <property type="entry name" value="RX-like_CC"/>
</dbReference>
<evidence type="ECO:0000259" key="8">
    <source>
        <dbReference type="Pfam" id="PF18052"/>
    </source>
</evidence>
<evidence type="ECO:0000256" key="4">
    <source>
        <dbReference type="ARBA" id="ARBA00022741"/>
    </source>
</evidence>
<feature type="domain" description="Disease resistance R13L4/SHOC-2-like LRR" evidence="10">
    <location>
        <begin position="750"/>
        <end position="968"/>
    </location>
</feature>
<protein>
    <recommendedName>
        <fullName evidence="13">Disease resistance protein RPM1</fullName>
    </recommendedName>
</protein>
<comment type="similarity">
    <text evidence="1">Belongs to the disease resistance NB-LRR family.</text>
</comment>
<dbReference type="Proteomes" id="UP000823388">
    <property type="component" value="Chromosome 2K"/>
</dbReference>
<evidence type="ECO:0000313" key="12">
    <source>
        <dbReference type="Proteomes" id="UP000823388"/>
    </source>
</evidence>
<evidence type="ECO:0008006" key="13">
    <source>
        <dbReference type="Google" id="ProtNLM"/>
    </source>
</evidence>
<dbReference type="InterPro" id="IPR058922">
    <property type="entry name" value="WHD_DRP"/>
</dbReference>
<dbReference type="FunFam" id="1.10.10.10:FF:000322">
    <property type="entry name" value="Probable disease resistance protein At1g63360"/>
    <property type="match status" value="1"/>
</dbReference>
<dbReference type="GO" id="GO:0043531">
    <property type="term" value="F:ADP binding"/>
    <property type="evidence" value="ECO:0007669"/>
    <property type="project" value="InterPro"/>
</dbReference>
<evidence type="ECO:0000259" key="7">
    <source>
        <dbReference type="Pfam" id="PF00931"/>
    </source>
</evidence>
<dbReference type="PANTHER" id="PTHR23155:SF1114">
    <property type="entry name" value="OS02G0475500 PROTEIN"/>
    <property type="match status" value="1"/>
</dbReference>
<comment type="caution">
    <text evidence="11">The sequence shown here is derived from an EMBL/GenBank/DDBJ whole genome shotgun (WGS) entry which is preliminary data.</text>
</comment>
<feature type="domain" description="NB-ARC" evidence="7">
    <location>
        <begin position="178"/>
        <end position="345"/>
    </location>
</feature>
<dbReference type="Pfam" id="PF23598">
    <property type="entry name" value="LRR_14"/>
    <property type="match status" value="2"/>
</dbReference>
<dbReference type="InterPro" id="IPR041118">
    <property type="entry name" value="Rx_N"/>
</dbReference>
<dbReference type="CDD" id="cd14798">
    <property type="entry name" value="RX-CC_like"/>
    <property type="match status" value="1"/>
</dbReference>